<comment type="caution">
    <text evidence="1">The sequence shown here is derived from an EMBL/GenBank/DDBJ whole genome shotgun (WGS) entry which is preliminary data.</text>
</comment>
<dbReference type="EMBL" id="CM055764">
    <property type="protein sequence ID" value="KAJ7985004.1"/>
    <property type="molecule type" value="Genomic_DNA"/>
</dbReference>
<organism evidence="1 2">
    <name type="scientific">Dallia pectoralis</name>
    <name type="common">Alaska blackfish</name>
    <dbReference type="NCBI Taxonomy" id="75939"/>
    <lineage>
        <taxon>Eukaryota</taxon>
        <taxon>Metazoa</taxon>
        <taxon>Chordata</taxon>
        <taxon>Craniata</taxon>
        <taxon>Vertebrata</taxon>
        <taxon>Euteleostomi</taxon>
        <taxon>Actinopterygii</taxon>
        <taxon>Neopterygii</taxon>
        <taxon>Teleostei</taxon>
        <taxon>Protacanthopterygii</taxon>
        <taxon>Esociformes</taxon>
        <taxon>Umbridae</taxon>
        <taxon>Dallia</taxon>
    </lineage>
</organism>
<protein>
    <submittedName>
        <fullName evidence="1">Uncharacterized protein</fullName>
    </submittedName>
</protein>
<name>A0ACC2F0V8_DALPE</name>
<accession>A0ACC2F0V8</accession>
<proteinExistence type="predicted"/>
<gene>
    <name evidence="1" type="ORF">DPEC_G00360640</name>
</gene>
<evidence type="ECO:0000313" key="1">
    <source>
        <dbReference type="EMBL" id="KAJ7985004.1"/>
    </source>
</evidence>
<keyword evidence="2" id="KW-1185">Reference proteome</keyword>
<sequence>MHTSNKIVPVTAECTESFSQGNHAIIILTPLTVALVRSRQLKSDKLETNPQKLQSPTLPRLHRRSCDVGASEKRLFLQKVSRSRLDSIWDDVRRNGAL</sequence>
<reference evidence="1" key="1">
    <citation type="submission" date="2021-05" db="EMBL/GenBank/DDBJ databases">
        <authorList>
            <person name="Pan Q."/>
            <person name="Jouanno E."/>
            <person name="Zahm M."/>
            <person name="Klopp C."/>
            <person name="Cabau C."/>
            <person name="Louis A."/>
            <person name="Berthelot C."/>
            <person name="Parey E."/>
            <person name="Roest Crollius H."/>
            <person name="Montfort J."/>
            <person name="Robinson-Rechavi M."/>
            <person name="Bouchez O."/>
            <person name="Lampietro C."/>
            <person name="Lopez Roques C."/>
            <person name="Donnadieu C."/>
            <person name="Postlethwait J."/>
            <person name="Bobe J."/>
            <person name="Dillon D."/>
            <person name="Chandos A."/>
            <person name="von Hippel F."/>
            <person name="Guiguen Y."/>
        </authorList>
    </citation>
    <scope>NUCLEOTIDE SEQUENCE</scope>
    <source>
        <strain evidence="1">YG-Jan2019</strain>
    </source>
</reference>
<dbReference type="Proteomes" id="UP001157502">
    <property type="component" value="Chromosome 37"/>
</dbReference>
<evidence type="ECO:0000313" key="2">
    <source>
        <dbReference type="Proteomes" id="UP001157502"/>
    </source>
</evidence>